<evidence type="ECO:0000313" key="17">
    <source>
        <dbReference type="Proteomes" id="UP000437862"/>
    </source>
</evidence>
<keyword evidence="10" id="KW-0406">Ion transport</keyword>
<keyword evidence="4" id="KW-0050">Antiport</keyword>
<feature type="transmembrane region" description="Helical" evidence="12">
    <location>
        <begin position="85"/>
        <end position="105"/>
    </location>
</feature>
<dbReference type="NCBIfam" id="NF002924">
    <property type="entry name" value="PRK03562.1"/>
    <property type="match status" value="1"/>
</dbReference>
<keyword evidence="17" id="KW-1185">Reference proteome</keyword>
<dbReference type="InterPro" id="IPR006153">
    <property type="entry name" value="Cation/H_exchanger_TM"/>
</dbReference>
<feature type="transmembrane region" description="Helical" evidence="12">
    <location>
        <begin position="233"/>
        <end position="252"/>
    </location>
</feature>
<reference evidence="15 16" key="1">
    <citation type="journal article" date="2015" name="Stand. Genomic Sci.">
        <title>Genomic Encyclopedia of Bacterial and Archaeal Type Strains, Phase III: the genomes of soil and plant-associated and newly described type strains.</title>
        <authorList>
            <person name="Whitman W.B."/>
            <person name="Woyke T."/>
            <person name="Klenk H.P."/>
            <person name="Zhou Y."/>
            <person name="Lilburn T.G."/>
            <person name="Beck B.J."/>
            <person name="De Vos P."/>
            <person name="Vandamme P."/>
            <person name="Eisen J.A."/>
            <person name="Garrity G."/>
            <person name="Hugenholtz P."/>
            <person name="Kyrpides N.C."/>
        </authorList>
    </citation>
    <scope>NUCLEOTIDE SEQUENCE [LARGE SCALE GENOMIC DNA]</scope>
    <source>
        <strain evidence="15 16">CGMCC 1.10685</strain>
    </source>
</reference>
<dbReference type="NCBIfam" id="TIGR00932">
    <property type="entry name" value="2a37"/>
    <property type="match status" value="1"/>
</dbReference>
<dbReference type="SUPFAM" id="SSF51735">
    <property type="entry name" value="NAD(P)-binding Rossmann-fold domains"/>
    <property type="match status" value="1"/>
</dbReference>
<accession>A0A562PGI1</accession>
<organism evidence="15 16">
    <name type="scientific">Pseudoduganella flava</name>
    <dbReference type="NCBI Taxonomy" id="871742"/>
    <lineage>
        <taxon>Bacteria</taxon>
        <taxon>Pseudomonadati</taxon>
        <taxon>Pseudomonadota</taxon>
        <taxon>Betaproteobacteria</taxon>
        <taxon>Burkholderiales</taxon>
        <taxon>Oxalobacteraceae</taxon>
        <taxon>Telluria group</taxon>
        <taxon>Pseudoduganella</taxon>
    </lineage>
</organism>
<evidence type="ECO:0000256" key="11">
    <source>
        <dbReference type="ARBA" id="ARBA00023136"/>
    </source>
</evidence>
<dbReference type="EMBL" id="VLKW01000012">
    <property type="protein sequence ID" value="TWI43565.1"/>
    <property type="molecule type" value="Genomic_DNA"/>
</dbReference>
<dbReference type="GO" id="GO:0012505">
    <property type="term" value="C:endomembrane system"/>
    <property type="evidence" value="ECO:0007669"/>
    <property type="project" value="UniProtKB-SubCell"/>
</dbReference>
<feature type="transmembrane region" description="Helical" evidence="12">
    <location>
        <begin position="54"/>
        <end position="73"/>
    </location>
</feature>
<dbReference type="OrthoDB" id="9781411at2"/>
<evidence type="ECO:0000256" key="7">
    <source>
        <dbReference type="ARBA" id="ARBA00022692"/>
    </source>
</evidence>
<reference evidence="14 17" key="3">
    <citation type="submission" date="2019-12" db="EMBL/GenBank/DDBJ databases">
        <title>Draft Genome Sequences of Six Type Strains of the Genus Massilia.</title>
        <authorList>
            <person name="Miess H."/>
            <person name="Frediansyah A."/>
            <person name="Goeker M."/>
            <person name="Gross H."/>
        </authorList>
    </citation>
    <scope>NUCLEOTIDE SEQUENCE [LARGE SCALE GENOMIC DNA]</scope>
    <source>
        <strain evidence="14 17">DSM 26639</strain>
    </source>
</reference>
<feature type="transmembrane region" description="Helical" evidence="12">
    <location>
        <begin position="209"/>
        <end position="227"/>
    </location>
</feature>
<evidence type="ECO:0000256" key="9">
    <source>
        <dbReference type="ARBA" id="ARBA00022989"/>
    </source>
</evidence>
<dbReference type="Proteomes" id="UP000437862">
    <property type="component" value="Chromosome"/>
</dbReference>
<dbReference type="Gene3D" id="1.20.1530.20">
    <property type="match status" value="1"/>
</dbReference>
<dbReference type="InterPro" id="IPR038770">
    <property type="entry name" value="Na+/solute_symporter_sf"/>
</dbReference>
<dbReference type="Gene3D" id="3.40.50.720">
    <property type="entry name" value="NAD(P)-binding Rossmann-like Domain"/>
    <property type="match status" value="1"/>
</dbReference>
<evidence type="ECO:0000313" key="14">
    <source>
        <dbReference type="EMBL" id="QGZ40372.1"/>
    </source>
</evidence>
<sequence length="602" mass="64139">MHDLLLTPIVFLLTAVLLVPLAQRLRLGSVLGYLVGGCLIGPWGLALVGKVELIGHVAEIGVVLMLFLIGLELQADKLMAMRRLVLGGGALQLVACGAAFAAVAALLGLGWVAAAVAGIALALSSTAIAVQTMQERHLQHTPAGKAAFAILLFQDMAAIPLLVVLPLLAPGGDAGDFSWLRAAGAVAAVLLIGRYLMPPLLRFVAGTRLREIFTAFALLLVLGIAQLMSLADLSMGLGAFLAGVLLASSEYRKALETDLEPFKGLLLGLFFTSVGMSVNLGMLAAQPWLIGALTIGYVVLKMIVMAALARALKVPAAQRWPFAAVMAQGSEFAFVVLAAAQDERVLSAQWTQTLVLVAALSMALTPLAMLAAGRLGKALNPKAKRPADVIEPQGARVIIAGFGRVGQIAGRLLMASGFKVTVLDNDPELIETLRRFGHRVFYGDATRLDLLRQAGAAEAVLIINAIDDMPTSLALTDLVREHFPHLKIVGRARNVTHLFELRARGVETIERETFDGALLLGRHALEHLGVDADTAERARERFRAHNLATLESLQPHYQDEAKRISIGQAAQQELARSFEEDRLRLKEGAPESFSPGVVPPTP</sequence>
<dbReference type="RefSeq" id="WP_145880648.1">
    <property type="nucleotide sequence ID" value="NZ_CP046904.1"/>
</dbReference>
<evidence type="ECO:0000256" key="3">
    <source>
        <dbReference type="ARBA" id="ARBA00022448"/>
    </source>
</evidence>
<reference evidence="15" key="2">
    <citation type="submission" date="2019-07" db="EMBL/GenBank/DDBJ databases">
        <authorList>
            <person name="Whitman W."/>
            <person name="Huntemann M."/>
            <person name="Clum A."/>
            <person name="Pillay M."/>
            <person name="Palaniappan K."/>
            <person name="Varghese N."/>
            <person name="Mikhailova N."/>
            <person name="Stamatis D."/>
            <person name="Reddy T."/>
            <person name="Daum C."/>
            <person name="Shapiro N."/>
            <person name="Ivanova N."/>
            <person name="Kyrpides N."/>
            <person name="Woyke T."/>
        </authorList>
    </citation>
    <scope>NUCLEOTIDE SEQUENCE</scope>
    <source>
        <strain evidence="15">CGMCC 1.10685</strain>
    </source>
</reference>
<name>A0A562PGI1_9BURK</name>
<dbReference type="PRINTS" id="PR00335">
    <property type="entry name" value="KUPTAKETRKA"/>
</dbReference>
<dbReference type="Pfam" id="PF00999">
    <property type="entry name" value="Na_H_Exchanger"/>
    <property type="match status" value="1"/>
</dbReference>
<keyword evidence="3" id="KW-0813">Transport</keyword>
<evidence type="ECO:0000259" key="13">
    <source>
        <dbReference type="PROSITE" id="PS51201"/>
    </source>
</evidence>
<proteinExistence type="inferred from homology"/>
<dbReference type="Pfam" id="PF02254">
    <property type="entry name" value="TrkA_N"/>
    <property type="match status" value="1"/>
</dbReference>
<evidence type="ECO:0000313" key="16">
    <source>
        <dbReference type="Proteomes" id="UP000315112"/>
    </source>
</evidence>
<dbReference type="InterPro" id="IPR003148">
    <property type="entry name" value="RCK_N"/>
</dbReference>
<feature type="transmembrane region" description="Helical" evidence="12">
    <location>
        <begin position="353"/>
        <end position="375"/>
    </location>
</feature>
<keyword evidence="8" id="KW-0630">Potassium</keyword>
<gene>
    <name evidence="14" type="primary">kefC</name>
    <name evidence="14" type="ORF">GO485_15795</name>
    <name evidence="15" type="ORF">IP92_05130</name>
</gene>
<dbReference type="EMBL" id="CP046904">
    <property type="protein sequence ID" value="QGZ40372.1"/>
    <property type="molecule type" value="Genomic_DNA"/>
</dbReference>
<dbReference type="PANTHER" id="PTHR46157">
    <property type="entry name" value="K(+) EFFLUX ANTIPORTER 3, CHLOROPLASTIC"/>
    <property type="match status" value="1"/>
</dbReference>
<feature type="domain" description="RCK N-terminal" evidence="13">
    <location>
        <begin position="394"/>
        <end position="513"/>
    </location>
</feature>
<feature type="transmembrane region" description="Helical" evidence="12">
    <location>
        <begin position="288"/>
        <end position="308"/>
    </location>
</feature>
<dbReference type="GO" id="GO:0015297">
    <property type="term" value="F:antiporter activity"/>
    <property type="evidence" value="ECO:0007669"/>
    <property type="project" value="UniProtKB-KW"/>
</dbReference>
<dbReference type="InterPro" id="IPR004771">
    <property type="entry name" value="K/H_exchanger"/>
</dbReference>
<feature type="transmembrane region" description="Helical" evidence="12">
    <location>
        <begin position="146"/>
        <end position="167"/>
    </location>
</feature>
<dbReference type="InterPro" id="IPR036291">
    <property type="entry name" value="NAD(P)-bd_dom_sf"/>
</dbReference>
<dbReference type="FunFam" id="3.40.50.720:FF:000036">
    <property type="entry name" value="Glutathione-regulated potassium-efflux system protein KefB"/>
    <property type="match status" value="1"/>
</dbReference>
<keyword evidence="9 12" id="KW-1133">Transmembrane helix</keyword>
<dbReference type="InterPro" id="IPR006036">
    <property type="entry name" value="K_uptake_TrkA"/>
</dbReference>
<dbReference type="GO" id="GO:0005886">
    <property type="term" value="C:plasma membrane"/>
    <property type="evidence" value="ECO:0007669"/>
    <property type="project" value="InterPro"/>
</dbReference>
<evidence type="ECO:0000313" key="15">
    <source>
        <dbReference type="EMBL" id="TWI43565.1"/>
    </source>
</evidence>
<dbReference type="Proteomes" id="UP000315112">
    <property type="component" value="Unassembled WGS sequence"/>
</dbReference>
<feature type="transmembrane region" description="Helical" evidence="12">
    <location>
        <begin position="111"/>
        <end position="134"/>
    </location>
</feature>
<evidence type="ECO:0000256" key="4">
    <source>
        <dbReference type="ARBA" id="ARBA00022449"/>
    </source>
</evidence>
<evidence type="ECO:0000256" key="1">
    <source>
        <dbReference type="ARBA" id="ARBA00004127"/>
    </source>
</evidence>
<evidence type="ECO:0000256" key="2">
    <source>
        <dbReference type="ARBA" id="ARBA00005551"/>
    </source>
</evidence>
<comment type="similarity">
    <text evidence="2">Belongs to the monovalent cation:proton antiporter 2 (CPA2) transporter (TC 2.A.37) family.</text>
</comment>
<dbReference type="PROSITE" id="PS51201">
    <property type="entry name" value="RCK_N"/>
    <property type="match status" value="1"/>
</dbReference>
<keyword evidence="5" id="KW-1003">Cell membrane</keyword>
<evidence type="ECO:0000256" key="5">
    <source>
        <dbReference type="ARBA" id="ARBA00022475"/>
    </source>
</evidence>
<feature type="transmembrane region" description="Helical" evidence="12">
    <location>
        <begin position="179"/>
        <end position="197"/>
    </location>
</feature>
<evidence type="ECO:0000256" key="10">
    <source>
        <dbReference type="ARBA" id="ARBA00023065"/>
    </source>
</evidence>
<dbReference type="AlphaFoldDB" id="A0A562PGI1"/>
<feature type="transmembrane region" description="Helical" evidence="12">
    <location>
        <begin position="30"/>
        <end position="48"/>
    </location>
</feature>
<keyword evidence="7 12" id="KW-0812">Transmembrane</keyword>
<evidence type="ECO:0000256" key="6">
    <source>
        <dbReference type="ARBA" id="ARBA00022538"/>
    </source>
</evidence>
<dbReference type="GO" id="GO:1902600">
    <property type="term" value="P:proton transmembrane transport"/>
    <property type="evidence" value="ECO:0007669"/>
    <property type="project" value="InterPro"/>
</dbReference>
<dbReference type="PANTHER" id="PTHR46157:SF3">
    <property type="entry name" value="GLUTATHIONE-REGULATED POTASSIUM-EFFLUX SYSTEM PROTEIN KEFC"/>
    <property type="match status" value="1"/>
</dbReference>
<comment type="subcellular location">
    <subcellularLocation>
        <location evidence="1">Endomembrane system</location>
        <topology evidence="1">Multi-pass membrane protein</topology>
    </subcellularLocation>
</comment>
<evidence type="ECO:0000256" key="12">
    <source>
        <dbReference type="SAM" id="Phobius"/>
    </source>
</evidence>
<protein>
    <submittedName>
        <fullName evidence="14">Glutathione-regulated potassium-efflux system protein KefC</fullName>
    </submittedName>
    <submittedName>
        <fullName evidence="15">Kef-type potassium/proton antiporter (CPA2 family)</fullName>
    </submittedName>
</protein>
<keyword evidence="11 12" id="KW-0472">Membrane</keyword>
<feature type="transmembrane region" description="Helical" evidence="12">
    <location>
        <begin position="264"/>
        <end position="282"/>
    </location>
</feature>
<dbReference type="GO" id="GO:0015079">
    <property type="term" value="F:potassium ion transmembrane transporter activity"/>
    <property type="evidence" value="ECO:0007669"/>
    <property type="project" value="InterPro"/>
</dbReference>
<feature type="transmembrane region" description="Helical" evidence="12">
    <location>
        <begin position="6"/>
        <end position="23"/>
    </location>
</feature>
<keyword evidence="6" id="KW-0633">Potassium transport</keyword>
<evidence type="ECO:0000256" key="8">
    <source>
        <dbReference type="ARBA" id="ARBA00022958"/>
    </source>
</evidence>